<keyword evidence="2" id="KW-1185">Reference proteome</keyword>
<gene>
    <name evidence="1" type="ORF">HNQ92_005038</name>
</gene>
<comment type="caution">
    <text evidence="1">The sequence shown here is derived from an EMBL/GenBank/DDBJ whole genome shotgun (WGS) entry which is preliminary data.</text>
</comment>
<organism evidence="1 2">
    <name type="scientific">Rhabdobacter roseus</name>
    <dbReference type="NCBI Taxonomy" id="1655419"/>
    <lineage>
        <taxon>Bacteria</taxon>
        <taxon>Pseudomonadati</taxon>
        <taxon>Bacteroidota</taxon>
        <taxon>Cytophagia</taxon>
        <taxon>Cytophagales</taxon>
        <taxon>Cytophagaceae</taxon>
        <taxon>Rhabdobacter</taxon>
    </lineage>
</organism>
<sequence>MSVFVNGDGEIADVYATRSNIMIKTLYQFGKQLQKIDSMQRYFQAFGSPYSERAENEKVIVAEIDNGQLNKLSLDEYRKTWDKKYLFRELASARSTSILPTLHFYYLPIGDKPETRASNEKLLEGSIEKFMDKLGRSLGANAKIYNSLFDSEKLLERLLIELKDFVIENCTEKKNYLFTLRIDGKWLGEIPEMVKILDDEAYNKYFSSKGQDYRAVDKTCSVTYQAVEEVWGRVDTLGFTVNDISFSRNGFDAKNSYKMFPVSPEAVKILEGTQRALEDSFSYGFQNMKFFVLPRFIALEDEELRFEVVDIYVQQSRRDKAASSETQSQSIVNSESIFNEIIHEEKLSNSSIYYDIFFYEQKQAQFSIKVHISDVLPSRFKTILNAKGLIERRYDNMTKVITKKQDVYPFYLTFYEIKKYFPEPFFFQIAEAIFYKNLVREKQVLASFMQLIVEAFKNQSEEAYKFPQLVKRSFTIYQYFQTLQLFGKMEVQEKESISLNAEIFVEQHQNFFQGTPLKMAAFYLGCATEILLNAQDSHLGSRPFNHKLNNLSIGYREMMEIKPKLLAKTDEYQKADKLYGGYEDFLRLIARFDASFVEANERQADKTEISYAFSLGLTIQREFFLNRIKERSKAKKDREAHKQNSDVQN</sequence>
<dbReference type="InterPro" id="IPR013389">
    <property type="entry name" value="CRISPR-assoc_prot_Cas8b"/>
</dbReference>
<dbReference type="AlphaFoldDB" id="A0A840TRC9"/>
<dbReference type="EMBL" id="JACHGF010000012">
    <property type="protein sequence ID" value="MBB5286876.1"/>
    <property type="molecule type" value="Genomic_DNA"/>
</dbReference>
<dbReference type="Proteomes" id="UP000557307">
    <property type="component" value="Unassembled WGS sequence"/>
</dbReference>
<dbReference type="Pfam" id="PF09484">
    <property type="entry name" value="Cas_TM1802"/>
    <property type="match status" value="1"/>
</dbReference>
<protein>
    <submittedName>
        <fullName evidence="1">CRISPR-associated Csh1 family protein</fullName>
    </submittedName>
</protein>
<accession>A0A840TRC9</accession>
<proteinExistence type="predicted"/>
<reference evidence="1 2" key="1">
    <citation type="submission" date="2020-08" db="EMBL/GenBank/DDBJ databases">
        <title>Genomic Encyclopedia of Type Strains, Phase IV (KMG-IV): sequencing the most valuable type-strain genomes for metagenomic binning, comparative biology and taxonomic classification.</title>
        <authorList>
            <person name="Goeker M."/>
        </authorList>
    </citation>
    <scope>NUCLEOTIDE SEQUENCE [LARGE SCALE GENOMIC DNA]</scope>
    <source>
        <strain evidence="1 2">DSM 105074</strain>
    </source>
</reference>
<evidence type="ECO:0000313" key="2">
    <source>
        <dbReference type="Proteomes" id="UP000557307"/>
    </source>
</evidence>
<name>A0A840TRC9_9BACT</name>
<evidence type="ECO:0000313" key="1">
    <source>
        <dbReference type="EMBL" id="MBB5286876.1"/>
    </source>
</evidence>